<dbReference type="GO" id="GO:0016020">
    <property type="term" value="C:membrane"/>
    <property type="evidence" value="ECO:0007669"/>
    <property type="project" value="UniProtKB-SubCell"/>
</dbReference>
<feature type="transmembrane region" description="Helical" evidence="6">
    <location>
        <begin position="452"/>
        <end position="473"/>
    </location>
</feature>
<evidence type="ECO:0000256" key="2">
    <source>
        <dbReference type="ARBA" id="ARBA00022448"/>
    </source>
</evidence>
<keyword evidence="9" id="KW-1185">Reference proteome</keyword>
<keyword evidence="2" id="KW-0813">Transport</keyword>
<evidence type="ECO:0000256" key="3">
    <source>
        <dbReference type="ARBA" id="ARBA00022692"/>
    </source>
</evidence>
<protein>
    <submittedName>
        <fullName evidence="8">Allantoate permease</fullName>
    </submittedName>
</protein>
<evidence type="ECO:0000256" key="5">
    <source>
        <dbReference type="ARBA" id="ARBA00023136"/>
    </source>
</evidence>
<dbReference type="InterPro" id="IPR020846">
    <property type="entry name" value="MFS_dom"/>
</dbReference>
<feature type="transmembrane region" description="Helical" evidence="6">
    <location>
        <begin position="391"/>
        <end position="408"/>
    </location>
</feature>
<dbReference type="PROSITE" id="PS50850">
    <property type="entry name" value="MFS"/>
    <property type="match status" value="1"/>
</dbReference>
<evidence type="ECO:0000256" key="4">
    <source>
        <dbReference type="ARBA" id="ARBA00022989"/>
    </source>
</evidence>
<feature type="transmembrane region" description="Helical" evidence="6">
    <location>
        <begin position="163"/>
        <end position="183"/>
    </location>
</feature>
<dbReference type="Gene3D" id="1.20.1250.20">
    <property type="entry name" value="MFS general substrate transporter like domains"/>
    <property type="match status" value="2"/>
</dbReference>
<dbReference type="InterPro" id="IPR036259">
    <property type="entry name" value="MFS_trans_sf"/>
</dbReference>
<name>A0A2J6RGS7_HYAVF</name>
<organism evidence="8 9">
    <name type="scientific">Hyaloscypha variabilis (strain UAMH 11265 / GT02V1 / F)</name>
    <name type="common">Meliniomyces variabilis</name>
    <dbReference type="NCBI Taxonomy" id="1149755"/>
    <lineage>
        <taxon>Eukaryota</taxon>
        <taxon>Fungi</taxon>
        <taxon>Dikarya</taxon>
        <taxon>Ascomycota</taxon>
        <taxon>Pezizomycotina</taxon>
        <taxon>Leotiomycetes</taxon>
        <taxon>Helotiales</taxon>
        <taxon>Hyaloscyphaceae</taxon>
        <taxon>Hyaloscypha</taxon>
        <taxon>Hyaloscypha variabilis</taxon>
    </lineage>
</organism>
<dbReference type="GO" id="GO:0022857">
    <property type="term" value="F:transmembrane transporter activity"/>
    <property type="evidence" value="ECO:0007669"/>
    <property type="project" value="InterPro"/>
</dbReference>
<evidence type="ECO:0000259" key="7">
    <source>
        <dbReference type="PROSITE" id="PS50850"/>
    </source>
</evidence>
<dbReference type="EMBL" id="KZ613949">
    <property type="protein sequence ID" value="PMD37708.1"/>
    <property type="molecule type" value="Genomic_DNA"/>
</dbReference>
<feature type="transmembrane region" description="Helical" evidence="6">
    <location>
        <begin position="420"/>
        <end position="440"/>
    </location>
</feature>
<dbReference type="OrthoDB" id="6730379at2759"/>
<feature type="transmembrane region" description="Helical" evidence="6">
    <location>
        <begin position="295"/>
        <end position="319"/>
    </location>
</feature>
<feature type="transmembrane region" description="Helical" evidence="6">
    <location>
        <begin position="104"/>
        <end position="122"/>
    </location>
</feature>
<keyword evidence="3 6" id="KW-0812">Transmembrane</keyword>
<evidence type="ECO:0000256" key="1">
    <source>
        <dbReference type="ARBA" id="ARBA00004141"/>
    </source>
</evidence>
<evidence type="ECO:0000256" key="6">
    <source>
        <dbReference type="SAM" id="Phobius"/>
    </source>
</evidence>
<dbReference type="PANTHER" id="PTHR43791:SF41">
    <property type="entry name" value="MAJOR FACILITATOR SUPERFAMILY (MFS) PROFILE DOMAIN-CONTAINING PROTEIN"/>
    <property type="match status" value="1"/>
</dbReference>
<feature type="transmembrane region" description="Helical" evidence="6">
    <location>
        <begin position="331"/>
        <end position="352"/>
    </location>
</feature>
<keyword evidence="5 6" id="KW-0472">Membrane</keyword>
<feature type="transmembrane region" description="Helical" evidence="6">
    <location>
        <begin position="359"/>
        <end position="379"/>
    </location>
</feature>
<comment type="subcellular location">
    <subcellularLocation>
        <location evidence="1">Membrane</location>
        <topology evidence="1">Multi-pass membrane protein</topology>
    </subcellularLocation>
</comment>
<accession>A0A2J6RGS7</accession>
<keyword evidence="4 6" id="KW-1133">Transmembrane helix</keyword>
<sequence length="510" mass="55516">MLMPMPDEKAAMPDVETTDNHSQAVDGKLDVPEDVDKAAGFLLNAEGYGELTSKAEKRLKRKIDWFMVPMLFLVATLGAVDKVALGTSALYGLSTDNHLVGQQYSWLGSILSLGAIVGMPLSSYLIQRLPSAKYLCGCSIGWSAMSLLLPACSNFAGLATLRFFMGMFEAIIVPGISLIIAGFYKKEEQPPRNALVFAAASSIVNGFLSWAIGHVPSSAPLHIWQYLFLLTGSVSMLWSIIAFIFLPDDPMNAKFLSKEQKYHAVQRLAANKTGIVNRKFKMEQAKEAFLDPKTWILFFFNIAINIPNGGLTTFGGLIIKGLGFSGVNASLLSMPTGVMSTLAAFVFSLVAAKWENRRCLVTIIACIVPIVGAAVVYALPRTNLGGQMVGLYLLYTYFGPYVVGISLAQANTAGHTKKTVVFAILYIGYAVGNLIGPQTFRASQAPAYTGGFTAMIVCYCVCIGLMCMYWSLAVMQNRRIDAREPRSGDDLLDGFTDLTDQQQEAFRYTT</sequence>
<feature type="transmembrane region" description="Helical" evidence="6">
    <location>
        <begin position="195"/>
        <end position="212"/>
    </location>
</feature>
<feature type="domain" description="Major facilitator superfamily (MFS) profile" evidence="7">
    <location>
        <begin position="67"/>
        <end position="476"/>
    </location>
</feature>
<dbReference type="Proteomes" id="UP000235786">
    <property type="component" value="Unassembled WGS sequence"/>
</dbReference>
<feature type="transmembrane region" description="Helical" evidence="6">
    <location>
        <begin position="224"/>
        <end position="246"/>
    </location>
</feature>
<dbReference type="FunFam" id="1.20.1250.20:FF:001043">
    <property type="entry name" value="Uncharacterized protein"/>
    <property type="match status" value="1"/>
</dbReference>
<dbReference type="SUPFAM" id="SSF103473">
    <property type="entry name" value="MFS general substrate transporter"/>
    <property type="match status" value="1"/>
</dbReference>
<reference evidence="8 9" key="1">
    <citation type="submission" date="2016-04" db="EMBL/GenBank/DDBJ databases">
        <title>A degradative enzymes factory behind the ericoid mycorrhizal symbiosis.</title>
        <authorList>
            <consortium name="DOE Joint Genome Institute"/>
            <person name="Martino E."/>
            <person name="Morin E."/>
            <person name="Grelet G."/>
            <person name="Kuo A."/>
            <person name="Kohler A."/>
            <person name="Daghino S."/>
            <person name="Barry K."/>
            <person name="Choi C."/>
            <person name="Cichocki N."/>
            <person name="Clum A."/>
            <person name="Copeland A."/>
            <person name="Hainaut M."/>
            <person name="Haridas S."/>
            <person name="Labutti K."/>
            <person name="Lindquist E."/>
            <person name="Lipzen A."/>
            <person name="Khouja H.-R."/>
            <person name="Murat C."/>
            <person name="Ohm R."/>
            <person name="Olson A."/>
            <person name="Spatafora J."/>
            <person name="Veneault-Fourrey C."/>
            <person name="Henrissat B."/>
            <person name="Grigoriev I."/>
            <person name="Martin F."/>
            <person name="Perotto S."/>
        </authorList>
    </citation>
    <scope>NUCLEOTIDE SEQUENCE [LARGE SCALE GENOMIC DNA]</scope>
    <source>
        <strain evidence="8 9">F</strain>
    </source>
</reference>
<dbReference type="AlphaFoldDB" id="A0A2J6RGS7"/>
<dbReference type="PANTHER" id="PTHR43791">
    <property type="entry name" value="PERMEASE-RELATED"/>
    <property type="match status" value="1"/>
</dbReference>
<proteinExistence type="predicted"/>
<evidence type="ECO:0000313" key="8">
    <source>
        <dbReference type="EMBL" id="PMD37708.1"/>
    </source>
</evidence>
<feature type="transmembrane region" description="Helical" evidence="6">
    <location>
        <begin position="63"/>
        <end position="84"/>
    </location>
</feature>
<dbReference type="Pfam" id="PF07690">
    <property type="entry name" value="MFS_1"/>
    <property type="match status" value="1"/>
</dbReference>
<gene>
    <name evidence="8" type="ORF">L207DRAFT_636354</name>
</gene>
<dbReference type="InterPro" id="IPR011701">
    <property type="entry name" value="MFS"/>
</dbReference>
<feature type="transmembrane region" description="Helical" evidence="6">
    <location>
        <begin position="134"/>
        <end position="157"/>
    </location>
</feature>
<evidence type="ECO:0000313" key="9">
    <source>
        <dbReference type="Proteomes" id="UP000235786"/>
    </source>
</evidence>